<dbReference type="EMBL" id="LXQA011066371">
    <property type="protein sequence ID" value="MCI83409.1"/>
    <property type="molecule type" value="Genomic_DNA"/>
</dbReference>
<dbReference type="Proteomes" id="UP000265520">
    <property type="component" value="Unassembled WGS sequence"/>
</dbReference>
<comment type="caution">
    <text evidence="1">The sequence shown here is derived from an EMBL/GenBank/DDBJ whole genome shotgun (WGS) entry which is preliminary data.</text>
</comment>
<accession>A0A392V820</accession>
<sequence length="62" mass="7189">MILETIDGRTRVFVDLRIDQSMERRDFEFSLKVNRRKRGFVKFRHAQCTDAGQDATATGAAR</sequence>
<evidence type="ECO:0000313" key="1">
    <source>
        <dbReference type="EMBL" id="MCI83409.1"/>
    </source>
</evidence>
<evidence type="ECO:0000313" key="2">
    <source>
        <dbReference type="Proteomes" id="UP000265520"/>
    </source>
</evidence>
<name>A0A392V820_9FABA</name>
<dbReference type="AlphaFoldDB" id="A0A392V820"/>
<proteinExistence type="predicted"/>
<protein>
    <submittedName>
        <fullName evidence="1">Uncharacterized protein</fullName>
    </submittedName>
</protein>
<keyword evidence="2" id="KW-1185">Reference proteome</keyword>
<reference evidence="1 2" key="1">
    <citation type="journal article" date="2018" name="Front. Plant Sci.">
        <title>Red Clover (Trifolium pratense) and Zigzag Clover (T. medium) - A Picture of Genomic Similarities and Differences.</title>
        <authorList>
            <person name="Dluhosova J."/>
            <person name="Istvanek J."/>
            <person name="Nedelnik J."/>
            <person name="Repkova J."/>
        </authorList>
    </citation>
    <scope>NUCLEOTIDE SEQUENCE [LARGE SCALE GENOMIC DNA]</scope>
    <source>
        <strain evidence="2">cv. 10/8</strain>
        <tissue evidence="1">Leaf</tissue>
    </source>
</reference>
<organism evidence="1 2">
    <name type="scientific">Trifolium medium</name>
    <dbReference type="NCBI Taxonomy" id="97028"/>
    <lineage>
        <taxon>Eukaryota</taxon>
        <taxon>Viridiplantae</taxon>
        <taxon>Streptophyta</taxon>
        <taxon>Embryophyta</taxon>
        <taxon>Tracheophyta</taxon>
        <taxon>Spermatophyta</taxon>
        <taxon>Magnoliopsida</taxon>
        <taxon>eudicotyledons</taxon>
        <taxon>Gunneridae</taxon>
        <taxon>Pentapetalae</taxon>
        <taxon>rosids</taxon>
        <taxon>fabids</taxon>
        <taxon>Fabales</taxon>
        <taxon>Fabaceae</taxon>
        <taxon>Papilionoideae</taxon>
        <taxon>50 kb inversion clade</taxon>
        <taxon>NPAAA clade</taxon>
        <taxon>Hologalegina</taxon>
        <taxon>IRL clade</taxon>
        <taxon>Trifolieae</taxon>
        <taxon>Trifolium</taxon>
    </lineage>
</organism>